<dbReference type="InterPro" id="IPR029477">
    <property type="entry name" value="DAG_kinase_typeI_N"/>
</dbReference>
<sequence length="75" mass="8757">MASLQWEKLSPQEFQQLQDLAEYANKKLQDVLVDFCGSGPPYKHNPDGVSFLLYQQASLNQPKMHKQWTYGQWRA</sequence>
<dbReference type="SUPFAM" id="SSF47473">
    <property type="entry name" value="EF-hand"/>
    <property type="match status" value="1"/>
</dbReference>
<name>A0A834MKL6_RHYFE</name>
<evidence type="ECO:0000259" key="1">
    <source>
        <dbReference type="Pfam" id="PF14513"/>
    </source>
</evidence>
<protein>
    <recommendedName>
        <fullName evidence="1">Diacylglycerol kinase type I N-terminal domain-containing protein</fullName>
    </recommendedName>
</protein>
<reference evidence="2" key="1">
    <citation type="submission" date="2020-08" db="EMBL/GenBank/DDBJ databases">
        <title>Genome sequencing and assembly of the red palm weevil Rhynchophorus ferrugineus.</title>
        <authorList>
            <person name="Dias G.B."/>
            <person name="Bergman C.M."/>
            <person name="Manee M."/>
        </authorList>
    </citation>
    <scope>NUCLEOTIDE SEQUENCE</scope>
    <source>
        <strain evidence="2">AA-2017</strain>
        <tissue evidence="2">Whole larva</tissue>
    </source>
</reference>
<dbReference type="AlphaFoldDB" id="A0A834MKL6"/>
<keyword evidence="3" id="KW-1185">Reference proteome</keyword>
<dbReference type="Gene3D" id="1.10.238.110">
    <property type="entry name" value="Diacylglycerol kinase alpha"/>
    <property type="match status" value="1"/>
</dbReference>
<dbReference type="OrthoDB" id="242257at2759"/>
<dbReference type="InterPro" id="IPR038199">
    <property type="entry name" value="DGK_typeI_N_sf"/>
</dbReference>
<dbReference type="Pfam" id="PF14513">
    <property type="entry name" value="DAG_kinase_N"/>
    <property type="match status" value="1"/>
</dbReference>
<evidence type="ECO:0000313" key="2">
    <source>
        <dbReference type="EMBL" id="KAF7281834.1"/>
    </source>
</evidence>
<evidence type="ECO:0000313" key="3">
    <source>
        <dbReference type="Proteomes" id="UP000625711"/>
    </source>
</evidence>
<proteinExistence type="predicted"/>
<dbReference type="EMBL" id="JAACXV010000221">
    <property type="protein sequence ID" value="KAF7281834.1"/>
    <property type="molecule type" value="Genomic_DNA"/>
</dbReference>
<feature type="domain" description="Diacylglycerol kinase type I N-terminal" evidence="1">
    <location>
        <begin position="5"/>
        <end position="47"/>
    </location>
</feature>
<dbReference type="InterPro" id="IPR011992">
    <property type="entry name" value="EF-hand-dom_pair"/>
</dbReference>
<organism evidence="2 3">
    <name type="scientific">Rhynchophorus ferrugineus</name>
    <name type="common">Red palm weevil</name>
    <name type="synonym">Curculio ferrugineus</name>
    <dbReference type="NCBI Taxonomy" id="354439"/>
    <lineage>
        <taxon>Eukaryota</taxon>
        <taxon>Metazoa</taxon>
        <taxon>Ecdysozoa</taxon>
        <taxon>Arthropoda</taxon>
        <taxon>Hexapoda</taxon>
        <taxon>Insecta</taxon>
        <taxon>Pterygota</taxon>
        <taxon>Neoptera</taxon>
        <taxon>Endopterygota</taxon>
        <taxon>Coleoptera</taxon>
        <taxon>Polyphaga</taxon>
        <taxon>Cucujiformia</taxon>
        <taxon>Curculionidae</taxon>
        <taxon>Dryophthorinae</taxon>
        <taxon>Rhynchophorus</taxon>
    </lineage>
</organism>
<accession>A0A834MKL6</accession>
<gene>
    <name evidence="2" type="ORF">GWI33_004233</name>
</gene>
<dbReference type="Proteomes" id="UP000625711">
    <property type="component" value="Unassembled WGS sequence"/>
</dbReference>
<comment type="caution">
    <text evidence="2">The sequence shown here is derived from an EMBL/GenBank/DDBJ whole genome shotgun (WGS) entry which is preliminary data.</text>
</comment>